<dbReference type="Proteomes" id="UP000557717">
    <property type="component" value="Unassembled WGS sequence"/>
</dbReference>
<evidence type="ECO:0000313" key="2">
    <source>
        <dbReference type="EMBL" id="MBB5349900.1"/>
    </source>
</evidence>
<reference evidence="2 3" key="1">
    <citation type="submission" date="2020-08" db="EMBL/GenBank/DDBJ databases">
        <title>Genomic Encyclopedia of Type Strains, Phase IV (KMG-IV): sequencing the most valuable type-strain genomes for metagenomic binning, comparative biology and taxonomic classification.</title>
        <authorList>
            <person name="Goeker M."/>
        </authorList>
    </citation>
    <scope>NUCLEOTIDE SEQUENCE [LARGE SCALE GENOMIC DNA]</scope>
    <source>
        <strain evidence="2 3">YC6886</strain>
    </source>
</reference>
<dbReference type="RefSeq" id="WP_184014793.1">
    <property type="nucleotide sequence ID" value="NZ_JACHFD010000001.1"/>
</dbReference>
<keyword evidence="1" id="KW-0812">Transmembrane</keyword>
<keyword evidence="1" id="KW-1133">Transmembrane helix</keyword>
<gene>
    <name evidence="2" type="ORF">HNR46_000121</name>
</gene>
<evidence type="ECO:0000256" key="1">
    <source>
        <dbReference type="SAM" id="Phobius"/>
    </source>
</evidence>
<keyword evidence="3" id="KW-1185">Reference proteome</keyword>
<sequence length="984" mass="108945">MKSSKTSRTPHRRGFTLAAVLVVMAAILLLTVGLLALVGIERKTARSYVDVKRAEWMAESGMEDVRTRLRELTDNDDYLVFSKTDEANTEALKDGLDYLFLARGKGGGEEVDFEVTPLFSGQTEEFSASDLTDISPVSSYLGEDTTSFTTLPWKEDARARWIDVTDDDDQVVGRYAFWVEDLQGKLDATQVNTEQERVEYPATAPGLAWNSDTSRREGTEAAFYALDPDNTEDDDSSRVDDRLEESRDLLISPGSVLAAVGVTPPLTRNEEGKLDDDLASSIEQNAVAGVQPYDERPTVPFAAGISEQVAGQPKLNLNQLLRSGSDSAAVTQFADWVDRALPEFVDRKGGFPDNYLETLAANAFDYADEDNEPRVKADQYRGIDGFPMVSEHLVKFRWEDVKIVDGRKYVSLSGEVFVELWNMTNQEVTGEFQLSYETNYTFSLGVIPDLNLGGDDLLGDPDVATPQLDKNDGYYWFPSQNITMRPNEYRVISCGEVFYKIDAGPASAWVTSPMTLMGEDQGEVGYRMRWNGVIVDQSRGNVKHPDMTLNYPFDTMAMPRQGVWATVSGHSYSEVSFDYVNNMGDPRMAYYITINQDPNDYPDNYSPGRRNIRWGNIYQGDGATKPKVYGRVMPSEWPDGGHNSSFGSIPAGVAAGRGSAKGDERIDPDAEQFMKGWPSPEEDKAPTRLSNQGRFFSESELGRVYDPIMWMPTYEKAAETSAIRGGSLPSGQYIWPLVLDASPSSDQYGGGNTLRIGRPEHPRFQVPGKHAAHLLDLFHAGMDGDEEDWTGSLVRIDGKVNVNTAPRDVLRALVVGNLKQDPALAEQITRSHQATTLMAPPTRLVDQGAPRKSEPADIIADAIIRSRPITCAADLASVEDADEDLVFGNPKLMEAGDMIEWDDSAAEEIFERVYNATTPRSRNFRVWVVGQALAPRESTSTAAPVVLAESRKVFTIFADPGDRTSSGAIDPAEYRPRVIYENDF</sequence>
<name>A0A840V7G7_9BACT</name>
<dbReference type="EMBL" id="JACHFD010000001">
    <property type="protein sequence ID" value="MBB5349900.1"/>
    <property type="molecule type" value="Genomic_DNA"/>
</dbReference>
<comment type="caution">
    <text evidence="2">The sequence shown here is derived from an EMBL/GenBank/DDBJ whole genome shotgun (WGS) entry which is preliminary data.</text>
</comment>
<accession>A0A840V7G7</accession>
<organism evidence="2 3">
    <name type="scientific">Haloferula luteola</name>
    <dbReference type="NCBI Taxonomy" id="595692"/>
    <lineage>
        <taxon>Bacteria</taxon>
        <taxon>Pseudomonadati</taxon>
        <taxon>Verrucomicrobiota</taxon>
        <taxon>Verrucomicrobiia</taxon>
        <taxon>Verrucomicrobiales</taxon>
        <taxon>Verrucomicrobiaceae</taxon>
        <taxon>Haloferula</taxon>
    </lineage>
</organism>
<keyword evidence="1" id="KW-0472">Membrane</keyword>
<feature type="transmembrane region" description="Helical" evidence="1">
    <location>
        <begin position="15"/>
        <end position="40"/>
    </location>
</feature>
<protein>
    <submittedName>
        <fullName evidence="2">Tfp pilus assembly protein PilV</fullName>
    </submittedName>
</protein>
<evidence type="ECO:0000313" key="3">
    <source>
        <dbReference type="Proteomes" id="UP000557717"/>
    </source>
</evidence>
<proteinExistence type="predicted"/>
<dbReference type="AlphaFoldDB" id="A0A840V7G7"/>